<protein>
    <submittedName>
        <fullName evidence="2">YlmC/YmxH family sporulation protein</fullName>
    </submittedName>
</protein>
<dbReference type="PANTHER" id="PTHR40061">
    <property type="entry name" value="SPORULATION PROTEIN YLMC-RELATED"/>
    <property type="match status" value="1"/>
</dbReference>
<accession>A0A9D1FB35</accession>
<evidence type="ECO:0000259" key="1">
    <source>
        <dbReference type="Pfam" id="PF05239"/>
    </source>
</evidence>
<dbReference type="Pfam" id="PF05239">
    <property type="entry name" value="PRC"/>
    <property type="match status" value="1"/>
</dbReference>
<comment type="caution">
    <text evidence="2">The sequence shown here is derived from an EMBL/GenBank/DDBJ whole genome shotgun (WGS) entry which is preliminary data.</text>
</comment>
<dbReference type="InterPro" id="IPR011033">
    <property type="entry name" value="PRC_barrel-like_sf"/>
</dbReference>
<dbReference type="NCBIfam" id="TIGR02888">
    <property type="entry name" value="spore_YlmC_YmxH"/>
    <property type="match status" value="1"/>
</dbReference>
<reference evidence="2" key="2">
    <citation type="journal article" date="2021" name="PeerJ">
        <title>Extensive microbial diversity within the chicken gut microbiome revealed by metagenomics and culture.</title>
        <authorList>
            <person name="Gilroy R."/>
            <person name="Ravi A."/>
            <person name="Getino M."/>
            <person name="Pursley I."/>
            <person name="Horton D.L."/>
            <person name="Alikhan N.F."/>
            <person name="Baker D."/>
            <person name="Gharbi K."/>
            <person name="Hall N."/>
            <person name="Watson M."/>
            <person name="Adriaenssens E.M."/>
            <person name="Foster-Nyarko E."/>
            <person name="Jarju S."/>
            <person name="Secka A."/>
            <person name="Antonio M."/>
            <person name="Oren A."/>
            <person name="Chaudhuri R.R."/>
            <person name="La Ragione R."/>
            <person name="Hildebrand F."/>
            <person name="Pallen M.J."/>
        </authorList>
    </citation>
    <scope>NUCLEOTIDE SEQUENCE</scope>
    <source>
        <strain evidence="2">ChiBcec16-1751</strain>
    </source>
</reference>
<dbReference type="SUPFAM" id="SSF50346">
    <property type="entry name" value="PRC-barrel domain"/>
    <property type="match status" value="1"/>
</dbReference>
<dbReference type="EMBL" id="DVJJ01000101">
    <property type="protein sequence ID" value="HIS65056.1"/>
    <property type="molecule type" value="Genomic_DNA"/>
</dbReference>
<gene>
    <name evidence="2" type="ORF">IAA83_06765</name>
</gene>
<dbReference type="InterPro" id="IPR027275">
    <property type="entry name" value="PRC-brl_dom"/>
</dbReference>
<feature type="domain" description="PRC-barrel" evidence="1">
    <location>
        <begin position="4"/>
        <end position="76"/>
    </location>
</feature>
<proteinExistence type="predicted"/>
<dbReference type="PANTHER" id="PTHR40061:SF1">
    <property type="entry name" value="SPORULATION PROTEIN YLMC-RELATED"/>
    <property type="match status" value="1"/>
</dbReference>
<organism evidence="2 3">
    <name type="scientific">Candidatus Avoscillospira avistercoris</name>
    <dbReference type="NCBI Taxonomy" id="2840707"/>
    <lineage>
        <taxon>Bacteria</taxon>
        <taxon>Bacillati</taxon>
        <taxon>Bacillota</taxon>
        <taxon>Clostridia</taxon>
        <taxon>Eubacteriales</taxon>
        <taxon>Oscillospiraceae</taxon>
        <taxon>Oscillospiraceae incertae sedis</taxon>
        <taxon>Candidatus Avoscillospira</taxon>
    </lineage>
</organism>
<sequence>MQQRFTELRCKEVVNICDGSRLGYVSDVVVELPGGRLVAIIVPGPRRFFGLFCREYDYCIPWQAVKQIGDDIILVEVCLEQVRSPLENRKKLFEIFEKT</sequence>
<reference evidence="2" key="1">
    <citation type="submission" date="2020-10" db="EMBL/GenBank/DDBJ databases">
        <authorList>
            <person name="Gilroy R."/>
        </authorList>
    </citation>
    <scope>NUCLEOTIDE SEQUENCE</scope>
    <source>
        <strain evidence="2">ChiBcec16-1751</strain>
    </source>
</reference>
<evidence type="ECO:0000313" key="3">
    <source>
        <dbReference type="Proteomes" id="UP000886741"/>
    </source>
</evidence>
<dbReference type="Proteomes" id="UP000886741">
    <property type="component" value="Unassembled WGS sequence"/>
</dbReference>
<dbReference type="Gene3D" id="2.30.30.240">
    <property type="entry name" value="PRC-barrel domain"/>
    <property type="match status" value="1"/>
</dbReference>
<name>A0A9D1FB35_9FIRM</name>
<dbReference type="AlphaFoldDB" id="A0A9D1FB35"/>
<evidence type="ECO:0000313" key="2">
    <source>
        <dbReference type="EMBL" id="HIS65056.1"/>
    </source>
</evidence>
<dbReference type="InterPro" id="IPR014238">
    <property type="entry name" value="Spore_YlmC/YmxH"/>
</dbReference>